<dbReference type="EMBL" id="QFQP01000026">
    <property type="protein sequence ID" value="PZR08271.1"/>
    <property type="molecule type" value="Genomic_DNA"/>
</dbReference>
<dbReference type="Gene3D" id="1.25.40.10">
    <property type="entry name" value="Tetratricopeptide repeat domain"/>
    <property type="match status" value="1"/>
</dbReference>
<evidence type="ECO:0000313" key="1">
    <source>
        <dbReference type="EMBL" id="PZR08271.1"/>
    </source>
</evidence>
<dbReference type="InterPro" id="IPR011990">
    <property type="entry name" value="TPR-like_helical_dom_sf"/>
</dbReference>
<dbReference type="Pfam" id="PF13174">
    <property type="entry name" value="TPR_6"/>
    <property type="match status" value="1"/>
</dbReference>
<dbReference type="AlphaFoldDB" id="A0A2W5VDS2"/>
<dbReference type="Proteomes" id="UP000249061">
    <property type="component" value="Unassembled WGS sequence"/>
</dbReference>
<sequence length="376" mass="41650">MASTLHESERMRLLVLSAALVVATGCAHTRGTSLTGAQEVKFDEVVITGDLELEKLNDEELFAAATSFYAAEDFAQAARYFGRICDFHPTSKHYRAALYNAGLALEKVKAFDDAWVRFSVLSDPKGTGDALDAAFRVAECDYHLERYSDAIEILRVIGDRPDLASDKRIEARVQQGICELESGSKDAAESTLRGVLTYWSGLPDKDLVDDYFPGQAQFFLGEIFRLHYESVQLDGNKSTDKLAEDLEYKSELLLSAQGHYLRAIRIGNGYWATASGNRIGGLYESMYEHMVNAPAPAELVPAEQTVYRAELRKKIRVLISKAITVYERTLEAAERIGASSPFVQQTRESLAHMKELLLAEAKAEEQEKSSSTPPGS</sequence>
<dbReference type="InterPro" id="IPR019734">
    <property type="entry name" value="TPR_rpt"/>
</dbReference>
<reference evidence="1 2" key="1">
    <citation type="submission" date="2017-08" db="EMBL/GenBank/DDBJ databases">
        <title>Infants hospitalized years apart are colonized by the same room-sourced microbial strains.</title>
        <authorList>
            <person name="Brooks B."/>
            <person name="Olm M.R."/>
            <person name="Firek B.A."/>
            <person name="Baker R."/>
            <person name="Thomas B.C."/>
            <person name="Morowitz M.J."/>
            <person name="Banfield J.F."/>
        </authorList>
    </citation>
    <scope>NUCLEOTIDE SEQUENCE [LARGE SCALE GENOMIC DNA]</scope>
    <source>
        <strain evidence="1">S2_003_000_R2_14</strain>
    </source>
</reference>
<gene>
    <name evidence="1" type="ORF">DI536_25415</name>
</gene>
<proteinExistence type="predicted"/>
<protein>
    <recommendedName>
        <fullName evidence="3">Tetratricopeptide repeat protein</fullName>
    </recommendedName>
</protein>
<dbReference type="SUPFAM" id="SSF48452">
    <property type="entry name" value="TPR-like"/>
    <property type="match status" value="1"/>
</dbReference>
<comment type="caution">
    <text evidence="1">The sequence shown here is derived from an EMBL/GenBank/DDBJ whole genome shotgun (WGS) entry which is preliminary data.</text>
</comment>
<accession>A0A2W5VDS2</accession>
<organism evidence="1 2">
    <name type="scientific">Archangium gephyra</name>
    <dbReference type="NCBI Taxonomy" id="48"/>
    <lineage>
        <taxon>Bacteria</taxon>
        <taxon>Pseudomonadati</taxon>
        <taxon>Myxococcota</taxon>
        <taxon>Myxococcia</taxon>
        <taxon>Myxococcales</taxon>
        <taxon>Cystobacterineae</taxon>
        <taxon>Archangiaceae</taxon>
        <taxon>Archangium</taxon>
    </lineage>
</organism>
<evidence type="ECO:0000313" key="2">
    <source>
        <dbReference type="Proteomes" id="UP000249061"/>
    </source>
</evidence>
<evidence type="ECO:0008006" key="3">
    <source>
        <dbReference type="Google" id="ProtNLM"/>
    </source>
</evidence>
<name>A0A2W5VDS2_9BACT</name>